<accession>A0A6M3K5S4</accession>
<gene>
    <name evidence="3" type="ORF">MM415A01356_0022</name>
    <name evidence="2" type="ORF">MM415B00724_0019</name>
</gene>
<protein>
    <submittedName>
        <fullName evidence="3">Uncharacterized protein</fullName>
    </submittedName>
</protein>
<dbReference type="EMBL" id="MT141482">
    <property type="protein sequence ID" value="QJA62816.1"/>
    <property type="molecule type" value="Genomic_DNA"/>
</dbReference>
<name>A0A6M3K5S4_9ZZZZ</name>
<proteinExistence type="predicted"/>
<dbReference type="AlphaFoldDB" id="A0A6M3K5S4"/>
<feature type="region of interest" description="Disordered" evidence="1">
    <location>
        <begin position="1"/>
        <end position="21"/>
    </location>
</feature>
<evidence type="ECO:0000256" key="1">
    <source>
        <dbReference type="SAM" id="MobiDB-lite"/>
    </source>
</evidence>
<sequence length="148" mass="15682">MATVKGTNRTLADTPTGSNITDPGVLGGKLRTMMDTYEADAIAIGTIIEMCKYLPKGARVLEIALTTDALGSSVELIAGDYEDDNRYITATGCNTANQVTRMNAIDGRQYKADETTPGATSTDRQIIITTSGAAASGTIKIEVTYTYE</sequence>
<reference evidence="3" key="1">
    <citation type="submission" date="2020-03" db="EMBL/GenBank/DDBJ databases">
        <title>The deep terrestrial virosphere.</title>
        <authorList>
            <person name="Holmfeldt K."/>
            <person name="Nilsson E."/>
            <person name="Simone D."/>
            <person name="Lopez-Fernandez M."/>
            <person name="Wu X."/>
            <person name="de Brujin I."/>
            <person name="Lundin D."/>
            <person name="Andersson A."/>
            <person name="Bertilsson S."/>
            <person name="Dopson M."/>
        </authorList>
    </citation>
    <scope>NUCLEOTIDE SEQUENCE</scope>
    <source>
        <strain evidence="3">MM415A01356</strain>
        <strain evidence="2">MM415B00724</strain>
    </source>
</reference>
<evidence type="ECO:0000313" key="2">
    <source>
        <dbReference type="EMBL" id="QJA62816.1"/>
    </source>
</evidence>
<evidence type="ECO:0000313" key="3">
    <source>
        <dbReference type="EMBL" id="QJA77178.1"/>
    </source>
</evidence>
<organism evidence="3">
    <name type="scientific">viral metagenome</name>
    <dbReference type="NCBI Taxonomy" id="1070528"/>
    <lineage>
        <taxon>unclassified sequences</taxon>
        <taxon>metagenomes</taxon>
        <taxon>organismal metagenomes</taxon>
    </lineage>
</organism>
<dbReference type="EMBL" id="MT142267">
    <property type="protein sequence ID" value="QJA77178.1"/>
    <property type="molecule type" value="Genomic_DNA"/>
</dbReference>